<dbReference type="NCBIfam" id="TIGR00254">
    <property type="entry name" value="GGDEF"/>
    <property type="match status" value="1"/>
</dbReference>
<comment type="caution">
    <text evidence="3">The sequence shown here is derived from an EMBL/GenBank/DDBJ whole genome shotgun (WGS) entry which is preliminary data.</text>
</comment>
<dbReference type="OrthoDB" id="9814202at2"/>
<dbReference type="GO" id="GO:0071111">
    <property type="term" value="F:cyclic-guanylate-specific phosphodiesterase activity"/>
    <property type="evidence" value="ECO:0007669"/>
    <property type="project" value="InterPro"/>
</dbReference>
<keyword evidence="4" id="KW-1185">Reference proteome</keyword>
<evidence type="ECO:0000259" key="2">
    <source>
        <dbReference type="PROSITE" id="PS50887"/>
    </source>
</evidence>
<dbReference type="CDD" id="cd01948">
    <property type="entry name" value="EAL"/>
    <property type="match status" value="1"/>
</dbReference>
<dbReference type="InterPro" id="IPR000160">
    <property type="entry name" value="GGDEF_dom"/>
</dbReference>
<dbReference type="InterPro" id="IPR029787">
    <property type="entry name" value="Nucleotide_cyclase"/>
</dbReference>
<dbReference type="AlphaFoldDB" id="A0A365U6X4"/>
<dbReference type="Pfam" id="PF00990">
    <property type="entry name" value="GGDEF"/>
    <property type="match status" value="1"/>
</dbReference>
<dbReference type="Gene3D" id="3.20.20.450">
    <property type="entry name" value="EAL domain"/>
    <property type="match status" value="1"/>
</dbReference>
<dbReference type="SUPFAM" id="SSF55073">
    <property type="entry name" value="Nucleotide cyclase"/>
    <property type="match status" value="1"/>
</dbReference>
<gene>
    <name evidence="3" type="ORF">DRV85_13045</name>
</gene>
<dbReference type="InterPro" id="IPR001633">
    <property type="entry name" value="EAL_dom"/>
</dbReference>
<organism evidence="3 4">
    <name type="scientific">Rhodosalinus halophilus</name>
    <dbReference type="NCBI Taxonomy" id="2259333"/>
    <lineage>
        <taxon>Bacteria</taxon>
        <taxon>Pseudomonadati</taxon>
        <taxon>Pseudomonadota</taxon>
        <taxon>Alphaproteobacteria</taxon>
        <taxon>Rhodobacterales</taxon>
        <taxon>Paracoccaceae</taxon>
        <taxon>Rhodosalinus</taxon>
    </lineage>
</organism>
<dbReference type="InterPro" id="IPR050706">
    <property type="entry name" value="Cyclic-di-GMP_PDE-like"/>
</dbReference>
<dbReference type="PROSITE" id="PS50887">
    <property type="entry name" value="GGDEF"/>
    <property type="match status" value="1"/>
</dbReference>
<sequence length="497" mass="52189">MRRALAEPSLLAFIPALALGAFWLGGEGALIATALGLPAVFAMSGAFEGAPAADRQPTDPVTGLPLRDGLLEALEVARAAPGLATACIVLELDDLADLRARCGTAAEETALRRIAERLSAALRTGDTVARLTDGRFAVALDAARRLDLEAAIQIAGRLQNAVEEPVGIDGDTLYLTASVGFALSQRLPGADAEALLEAGLAALAEAQAAGPSAIRAHSSETARARIRRADLADAVAAALESGRINAWFQPQISTETGRVTGFEALARWTHPERGPVPPAEFLPALEEAGLLGRLGEIMLRQSLTALAAWDRSGLEVPAVSVNVSAAELRDPRLADRLAWELDRFGVAPERLTLEVLETVIAGAPEDVTARNVNALAAMGCGIDLDDFGTGHASIASLRRFRVNRIKIDRSFVAKCDRDPDQQRLVTAILSMADQLGLGTVAEGVETGGEHALLAQLGCGHVQGFAIAHPMPFEHTSEWIARHAARLDAPPRIGRGAG</sequence>
<reference evidence="3 4" key="1">
    <citation type="submission" date="2018-07" db="EMBL/GenBank/DDBJ databases">
        <title>Rhodosalinus sp. strain E84T genomic sequence and assembly.</title>
        <authorList>
            <person name="Liu Z.-W."/>
            <person name="Lu D.-C."/>
        </authorList>
    </citation>
    <scope>NUCLEOTIDE SEQUENCE [LARGE SCALE GENOMIC DNA]</scope>
    <source>
        <strain evidence="3 4">E84</strain>
    </source>
</reference>
<protein>
    <submittedName>
        <fullName evidence="3">Diguanylate cyclase</fullName>
    </submittedName>
</protein>
<dbReference type="EMBL" id="QNTQ01000011">
    <property type="protein sequence ID" value="RBI84357.1"/>
    <property type="molecule type" value="Genomic_DNA"/>
</dbReference>
<evidence type="ECO:0000259" key="1">
    <source>
        <dbReference type="PROSITE" id="PS50883"/>
    </source>
</evidence>
<name>A0A365U6X4_9RHOB</name>
<dbReference type="RefSeq" id="WP_113289912.1">
    <property type="nucleotide sequence ID" value="NZ_QNTQ01000011.1"/>
</dbReference>
<feature type="domain" description="EAL" evidence="1">
    <location>
        <begin position="228"/>
        <end position="483"/>
    </location>
</feature>
<dbReference type="Gene3D" id="3.30.70.270">
    <property type="match status" value="1"/>
</dbReference>
<feature type="domain" description="GGDEF" evidence="2">
    <location>
        <begin position="83"/>
        <end position="219"/>
    </location>
</feature>
<dbReference type="PANTHER" id="PTHR33121">
    <property type="entry name" value="CYCLIC DI-GMP PHOSPHODIESTERASE PDEF"/>
    <property type="match status" value="1"/>
</dbReference>
<dbReference type="SMART" id="SM00267">
    <property type="entry name" value="GGDEF"/>
    <property type="match status" value="1"/>
</dbReference>
<dbReference type="Pfam" id="PF00563">
    <property type="entry name" value="EAL"/>
    <property type="match status" value="1"/>
</dbReference>
<dbReference type="SUPFAM" id="SSF141868">
    <property type="entry name" value="EAL domain-like"/>
    <property type="match status" value="1"/>
</dbReference>
<dbReference type="InterPro" id="IPR035919">
    <property type="entry name" value="EAL_sf"/>
</dbReference>
<dbReference type="Proteomes" id="UP000253370">
    <property type="component" value="Unassembled WGS sequence"/>
</dbReference>
<dbReference type="SMART" id="SM00052">
    <property type="entry name" value="EAL"/>
    <property type="match status" value="1"/>
</dbReference>
<proteinExistence type="predicted"/>
<accession>A0A365U6X4</accession>
<dbReference type="CDD" id="cd01949">
    <property type="entry name" value="GGDEF"/>
    <property type="match status" value="1"/>
</dbReference>
<dbReference type="InterPro" id="IPR043128">
    <property type="entry name" value="Rev_trsase/Diguanyl_cyclase"/>
</dbReference>
<evidence type="ECO:0000313" key="4">
    <source>
        <dbReference type="Proteomes" id="UP000253370"/>
    </source>
</evidence>
<dbReference type="PROSITE" id="PS50883">
    <property type="entry name" value="EAL"/>
    <property type="match status" value="1"/>
</dbReference>
<dbReference type="PANTHER" id="PTHR33121:SF79">
    <property type="entry name" value="CYCLIC DI-GMP PHOSPHODIESTERASE PDED-RELATED"/>
    <property type="match status" value="1"/>
</dbReference>
<evidence type="ECO:0000313" key="3">
    <source>
        <dbReference type="EMBL" id="RBI84357.1"/>
    </source>
</evidence>